<dbReference type="PANTHER" id="PTHR43267">
    <property type="entry name" value="TRNA THREONYLCARBAMOYLADENOSINE DEHYDRATASE"/>
    <property type="match status" value="1"/>
</dbReference>
<accession>Q2SLG1</accession>
<dbReference type="KEGG" id="hch:HCH_01659"/>
<evidence type="ECO:0000256" key="2">
    <source>
        <dbReference type="ARBA" id="ARBA00009919"/>
    </source>
</evidence>
<keyword evidence="8 11" id="KW-0472">Membrane</keyword>
<dbReference type="Gene3D" id="3.40.50.720">
    <property type="entry name" value="NAD(P)-binding Rossmann-like Domain"/>
    <property type="match status" value="1"/>
</dbReference>
<dbReference type="EMBL" id="CP000155">
    <property type="protein sequence ID" value="ABC28513.1"/>
    <property type="molecule type" value="Genomic_DNA"/>
</dbReference>
<evidence type="ECO:0000256" key="8">
    <source>
        <dbReference type="ARBA" id="ARBA00023136"/>
    </source>
</evidence>
<keyword evidence="14" id="KW-1185">Reference proteome</keyword>
<evidence type="ECO:0000313" key="14">
    <source>
        <dbReference type="Proteomes" id="UP000000238"/>
    </source>
</evidence>
<feature type="domain" description="THIF-type NAD/FAD binding fold" evidence="12">
    <location>
        <begin position="46"/>
        <end position="289"/>
    </location>
</feature>
<dbReference type="HOGENOM" id="CLU_013325_4_0_6"/>
<keyword evidence="7 11" id="KW-1133">Transmembrane helix</keyword>
<evidence type="ECO:0000256" key="5">
    <source>
        <dbReference type="ARBA" id="ARBA00022741"/>
    </source>
</evidence>
<sequence>MALIIRALPAPRQGSRAPSRIHSALVPDQTAMTDSDYSFRFGGIARLYGQRALERFRNAHVCVIGIGGVGSWAAEALARSGVGAITLIDMDDICVSNTNRQIHALQSTVGRNKTDVMAERIKAINPECNVRTEFKFVTEKNVAELLDRGYDFVIDAIDSVRHKCAIIAYCRRNKIKLVTVGGAGGQTDPTRIEACDLSRTYHDPLLAKTRKRLRQEYNFPDNPQRRFGVEAVFSTEQQVYPDAEGEVCQSKPGNMESTRLDCASGFGAATAVTATFGFIAVSRVLKKLQESTGK</sequence>
<proteinExistence type="inferred from homology"/>
<evidence type="ECO:0000256" key="7">
    <source>
        <dbReference type="ARBA" id="ARBA00022989"/>
    </source>
</evidence>
<dbReference type="AlphaFoldDB" id="Q2SLG1"/>
<dbReference type="GO" id="GO:0061504">
    <property type="term" value="P:cyclic threonylcarbamoyladenosine biosynthetic process"/>
    <property type="evidence" value="ECO:0007669"/>
    <property type="project" value="TreeGrafter"/>
</dbReference>
<dbReference type="CDD" id="cd00755">
    <property type="entry name" value="YgdL_like"/>
    <property type="match status" value="1"/>
</dbReference>
<dbReference type="STRING" id="349521.HCH_01659"/>
<name>Q2SLG1_HAHCH</name>
<dbReference type="GO" id="GO:0005524">
    <property type="term" value="F:ATP binding"/>
    <property type="evidence" value="ECO:0007669"/>
    <property type="project" value="UniProtKB-KW"/>
</dbReference>
<evidence type="ECO:0000256" key="3">
    <source>
        <dbReference type="ARBA" id="ARBA00022598"/>
    </source>
</evidence>
<dbReference type="FunFam" id="3.40.50.720:FF:000096">
    <property type="entry name" value="tRNA cyclic N6-threonylcarbamoyladenosine(37) synthase TcdA"/>
    <property type="match status" value="1"/>
</dbReference>
<organism evidence="13 14">
    <name type="scientific">Hahella chejuensis (strain KCTC 2396)</name>
    <dbReference type="NCBI Taxonomy" id="349521"/>
    <lineage>
        <taxon>Bacteria</taxon>
        <taxon>Pseudomonadati</taxon>
        <taxon>Pseudomonadota</taxon>
        <taxon>Gammaproteobacteria</taxon>
        <taxon>Oceanospirillales</taxon>
        <taxon>Hahellaceae</taxon>
        <taxon>Hahella</taxon>
    </lineage>
</organism>
<dbReference type="GO" id="GO:0061503">
    <property type="term" value="F:tRNA threonylcarbamoyladenosine dehydratase"/>
    <property type="evidence" value="ECO:0007669"/>
    <property type="project" value="TreeGrafter"/>
</dbReference>
<protein>
    <recommendedName>
        <fullName evidence="9">tRNA threonylcarbamoyladenosine dehydratase</fullName>
    </recommendedName>
    <alternativeName>
        <fullName evidence="10">t(6)A37 dehydratase</fullName>
    </alternativeName>
</protein>
<evidence type="ECO:0000259" key="12">
    <source>
        <dbReference type="Pfam" id="PF00899"/>
    </source>
</evidence>
<dbReference type="Proteomes" id="UP000000238">
    <property type="component" value="Chromosome"/>
</dbReference>
<comment type="subcellular location">
    <subcellularLocation>
        <location evidence="1">Membrane</location>
        <topology evidence="1">Single-pass membrane protein</topology>
    </subcellularLocation>
</comment>
<dbReference type="GO" id="GO:0016020">
    <property type="term" value="C:membrane"/>
    <property type="evidence" value="ECO:0007669"/>
    <property type="project" value="UniProtKB-SubCell"/>
</dbReference>
<feature type="transmembrane region" description="Helical" evidence="11">
    <location>
        <begin position="265"/>
        <end position="285"/>
    </location>
</feature>
<dbReference type="InterPro" id="IPR000594">
    <property type="entry name" value="ThiF_NAD_FAD-bd"/>
</dbReference>
<evidence type="ECO:0000256" key="9">
    <source>
        <dbReference type="ARBA" id="ARBA00074884"/>
    </source>
</evidence>
<comment type="similarity">
    <text evidence="2">Belongs to the HesA/MoeB/ThiF family.</text>
</comment>
<dbReference type="InterPro" id="IPR045886">
    <property type="entry name" value="ThiF/MoeB/HesA"/>
</dbReference>
<keyword evidence="4 11" id="KW-0812">Transmembrane</keyword>
<keyword evidence="3" id="KW-0436">Ligase</keyword>
<gene>
    <name evidence="13" type="ordered locus">HCH_01659</name>
</gene>
<dbReference type="InterPro" id="IPR035985">
    <property type="entry name" value="Ubiquitin-activating_enz"/>
</dbReference>
<dbReference type="GO" id="GO:0008641">
    <property type="term" value="F:ubiquitin-like modifier activating enzyme activity"/>
    <property type="evidence" value="ECO:0007669"/>
    <property type="project" value="InterPro"/>
</dbReference>
<evidence type="ECO:0000256" key="10">
    <source>
        <dbReference type="ARBA" id="ARBA00083375"/>
    </source>
</evidence>
<keyword evidence="6" id="KW-0067">ATP-binding</keyword>
<evidence type="ECO:0000256" key="6">
    <source>
        <dbReference type="ARBA" id="ARBA00022840"/>
    </source>
</evidence>
<dbReference type="Pfam" id="PF00899">
    <property type="entry name" value="ThiF"/>
    <property type="match status" value="1"/>
</dbReference>
<evidence type="ECO:0000256" key="1">
    <source>
        <dbReference type="ARBA" id="ARBA00004167"/>
    </source>
</evidence>
<dbReference type="NCBIfam" id="NF011696">
    <property type="entry name" value="PRK15116.1"/>
    <property type="match status" value="1"/>
</dbReference>
<reference evidence="13 14" key="1">
    <citation type="journal article" date="2005" name="Nucleic Acids Res.">
        <title>Genomic blueprint of Hahella chejuensis, a marine microbe producing an algicidal agent.</title>
        <authorList>
            <person name="Jeong H."/>
            <person name="Yim J.H."/>
            <person name="Lee C."/>
            <person name="Choi S.-H."/>
            <person name="Park Y.K."/>
            <person name="Yoon S.H."/>
            <person name="Hur C.-G."/>
            <person name="Kang H.-Y."/>
            <person name="Kim D."/>
            <person name="Lee H.H."/>
            <person name="Park K.H."/>
            <person name="Park S.-H."/>
            <person name="Park H.-S."/>
            <person name="Lee H.K."/>
            <person name="Oh T.K."/>
            <person name="Kim J.F."/>
        </authorList>
    </citation>
    <scope>NUCLEOTIDE SEQUENCE [LARGE SCALE GENOMIC DNA]</scope>
    <source>
        <strain evidence="13 14">KCTC 2396</strain>
    </source>
</reference>
<evidence type="ECO:0000313" key="13">
    <source>
        <dbReference type="EMBL" id="ABC28513.1"/>
    </source>
</evidence>
<evidence type="ECO:0000256" key="4">
    <source>
        <dbReference type="ARBA" id="ARBA00022692"/>
    </source>
</evidence>
<dbReference type="PANTHER" id="PTHR43267:SF1">
    <property type="entry name" value="TRNA THREONYLCARBAMOYLADENOSINE DEHYDRATASE"/>
    <property type="match status" value="1"/>
</dbReference>
<dbReference type="SUPFAM" id="SSF69572">
    <property type="entry name" value="Activating enzymes of the ubiquitin-like proteins"/>
    <property type="match status" value="1"/>
</dbReference>
<evidence type="ECO:0000256" key="11">
    <source>
        <dbReference type="SAM" id="Phobius"/>
    </source>
</evidence>
<dbReference type="eggNOG" id="COG1179">
    <property type="taxonomic scope" value="Bacteria"/>
</dbReference>
<keyword evidence="5" id="KW-0547">Nucleotide-binding</keyword>